<name>A0A226EAR0_FOLCA</name>
<evidence type="ECO:0000256" key="2">
    <source>
        <dbReference type="SAM" id="SignalP"/>
    </source>
</evidence>
<sequence>MILTVSTLLLILAKIIHPLTNFNHNPACLLQSSLIPGTKNLTHITDHYNDHLAFAHRSGLVVKELHPKSQSAPFWKMTCMEIVVFYEVRNSYILDESFIQDLENWGFQQNAVLYFIFSNPGLDKLHDEHFFHYVSVYSIPVYLILLDFRRDVGPLISTGLLNPISTRNFMTWTQFLITGDNCKMSRCFFPSGEQLQISRNEFDQSQNLYRLEVNPDWAYDLNNFDCEDHRYFVSTGTHCFAAFGAIQAVCRKLNCSFSRDPSNHHSSFYLGPFDMGPDDNSNLGGQKFHIEKTLDYFMLYCQKNPTLTSLKLAKFFTIIDPWIWSGFILLSFLLGVTKLGGFTDIAVTFLRQPTPSGRALTWMGLLALVATISLNSSYEAIITTDITQPLEKYVVKDIRELLEEYGFKLYPSDSGVPLTQSRFSLRKLIPADNYIWKNEIDDEYTERNGFSGAAIHTDQVAFEPNSDNIQDILYFLRREYTNVTCNIVKETYFKNNIVFKFRYFGSEGLYRNLQWASSNGLFILYTRLWKFVDEQDVRKHPLEKQEGIGALENLFVAFQLYIAFICLPIVGFFVEFGVYRALEDFVP</sequence>
<keyword evidence="2" id="KW-0732">Signal</keyword>
<keyword evidence="4" id="KW-1185">Reference proteome</keyword>
<dbReference type="AlphaFoldDB" id="A0A226EAR0"/>
<dbReference type="EMBL" id="LNIX01000005">
    <property type="protein sequence ID" value="OXA54603.1"/>
    <property type="molecule type" value="Genomic_DNA"/>
</dbReference>
<evidence type="ECO:0000313" key="3">
    <source>
        <dbReference type="EMBL" id="OXA54603.1"/>
    </source>
</evidence>
<proteinExistence type="predicted"/>
<feature type="signal peptide" evidence="2">
    <location>
        <begin position="1"/>
        <end position="18"/>
    </location>
</feature>
<gene>
    <name evidence="3" type="ORF">Fcan01_10666</name>
</gene>
<feature type="transmembrane region" description="Helical" evidence="1">
    <location>
        <begin position="560"/>
        <end position="582"/>
    </location>
</feature>
<keyword evidence="1" id="KW-1133">Transmembrane helix</keyword>
<reference evidence="3 4" key="1">
    <citation type="submission" date="2015-12" db="EMBL/GenBank/DDBJ databases">
        <title>The genome of Folsomia candida.</title>
        <authorList>
            <person name="Faddeeva A."/>
            <person name="Derks M.F."/>
            <person name="Anvar Y."/>
            <person name="Smit S."/>
            <person name="Van Straalen N."/>
            <person name="Roelofs D."/>
        </authorList>
    </citation>
    <scope>NUCLEOTIDE SEQUENCE [LARGE SCALE GENOMIC DNA]</scope>
    <source>
        <strain evidence="3 4">VU population</strain>
        <tissue evidence="3">Whole body</tissue>
    </source>
</reference>
<comment type="caution">
    <text evidence="3">The sequence shown here is derived from an EMBL/GenBank/DDBJ whole genome shotgun (WGS) entry which is preliminary data.</text>
</comment>
<evidence type="ECO:0000256" key="1">
    <source>
        <dbReference type="SAM" id="Phobius"/>
    </source>
</evidence>
<dbReference type="Proteomes" id="UP000198287">
    <property type="component" value="Unassembled WGS sequence"/>
</dbReference>
<keyword evidence="1" id="KW-0812">Transmembrane</keyword>
<accession>A0A226EAR0</accession>
<evidence type="ECO:0000313" key="4">
    <source>
        <dbReference type="Proteomes" id="UP000198287"/>
    </source>
</evidence>
<protein>
    <submittedName>
        <fullName evidence="3">Uncharacterized protein</fullName>
    </submittedName>
</protein>
<feature type="chain" id="PRO_5012217712" evidence="2">
    <location>
        <begin position="19"/>
        <end position="587"/>
    </location>
</feature>
<keyword evidence="1" id="KW-0472">Membrane</keyword>
<organism evidence="3 4">
    <name type="scientific">Folsomia candida</name>
    <name type="common">Springtail</name>
    <dbReference type="NCBI Taxonomy" id="158441"/>
    <lineage>
        <taxon>Eukaryota</taxon>
        <taxon>Metazoa</taxon>
        <taxon>Ecdysozoa</taxon>
        <taxon>Arthropoda</taxon>
        <taxon>Hexapoda</taxon>
        <taxon>Collembola</taxon>
        <taxon>Entomobryomorpha</taxon>
        <taxon>Isotomoidea</taxon>
        <taxon>Isotomidae</taxon>
        <taxon>Proisotominae</taxon>
        <taxon>Folsomia</taxon>
    </lineage>
</organism>
<feature type="transmembrane region" description="Helical" evidence="1">
    <location>
        <begin position="322"/>
        <end position="347"/>
    </location>
</feature>